<dbReference type="EMBL" id="CP060007">
    <property type="protein sequence ID" value="QNA46582.1"/>
    <property type="molecule type" value="Genomic_DNA"/>
</dbReference>
<keyword evidence="4 11" id="KW-0808">Transferase</keyword>
<feature type="active site" description="Nucleophile" evidence="9">
    <location>
        <position position="374"/>
    </location>
</feature>
<dbReference type="GO" id="GO:0006750">
    <property type="term" value="P:glutathione biosynthetic process"/>
    <property type="evidence" value="ECO:0007669"/>
    <property type="project" value="UniProtKB-KW"/>
</dbReference>
<name>A0A7G5XM79_9BACT</name>
<dbReference type="InterPro" id="IPR000101">
    <property type="entry name" value="GGT_peptidase"/>
</dbReference>
<dbReference type="EC" id="3.4.19.13" evidence="11"/>
<dbReference type="PANTHER" id="PTHR43199:SF1">
    <property type="entry name" value="GLUTATHIONE HYDROLASE PROENZYME"/>
    <property type="match status" value="1"/>
</dbReference>
<dbReference type="InterPro" id="IPR043138">
    <property type="entry name" value="GGT_lsub"/>
</dbReference>
<keyword evidence="12" id="KW-0732">Signal</keyword>
<organism evidence="13 14">
    <name type="scientific">Lacibacter sediminis</name>
    <dbReference type="NCBI Taxonomy" id="2760713"/>
    <lineage>
        <taxon>Bacteria</taxon>
        <taxon>Pseudomonadati</taxon>
        <taxon>Bacteroidota</taxon>
        <taxon>Chitinophagia</taxon>
        <taxon>Chitinophagales</taxon>
        <taxon>Chitinophagaceae</taxon>
        <taxon>Lacibacter</taxon>
    </lineage>
</organism>
<feature type="chain" id="PRO_5028857668" description="Glutathione hydrolase proenzyme" evidence="12">
    <location>
        <begin position="19"/>
        <end position="561"/>
    </location>
</feature>
<dbReference type="AlphaFoldDB" id="A0A7G5XM79"/>
<keyword evidence="7 11" id="KW-0012">Acyltransferase</keyword>
<evidence type="ECO:0000313" key="13">
    <source>
        <dbReference type="EMBL" id="QNA46582.1"/>
    </source>
</evidence>
<evidence type="ECO:0000256" key="11">
    <source>
        <dbReference type="RuleBase" id="RU368036"/>
    </source>
</evidence>
<dbReference type="PROSITE" id="PS00462">
    <property type="entry name" value="G_GLU_TRANSPEPTIDASE"/>
    <property type="match status" value="1"/>
</dbReference>
<dbReference type="EC" id="2.3.2.2" evidence="11"/>
<comment type="subunit">
    <text evidence="11">This enzyme consists of two polypeptide chains, which are synthesized in precursor form from a single polypeptide.</text>
</comment>
<comment type="catalytic activity">
    <reaction evidence="2 11">
        <text>glutathione + H2O = L-cysteinylglycine + L-glutamate</text>
        <dbReference type="Rhea" id="RHEA:28807"/>
        <dbReference type="ChEBI" id="CHEBI:15377"/>
        <dbReference type="ChEBI" id="CHEBI:29985"/>
        <dbReference type="ChEBI" id="CHEBI:57925"/>
        <dbReference type="ChEBI" id="CHEBI:61694"/>
        <dbReference type="EC" id="3.4.19.13"/>
    </reaction>
</comment>
<dbReference type="PANTHER" id="PTHR43199">
    <property type="entry name" value="GLUTATHIONE HYDROLASE"/>
    <property type="match status" value="1"/>
</dbReference>
<comment type="PTM">
    <text evidence="11">Cleaved by autocatalysis into a large and a small subunit.</text>
</comment>
<evidence type="ECO:0000256" key="7">
    <source>
        <dbReference type="ARBA" id="ARBA00023315"/>
    </source>
</evidence>
<evidence type="ECO:0000256" key="8">
    <source>
        <dbReference type="ARBA" id="ARBA00047417"/>
    </source>
</evidence>
<gene>
    <name evidence="13" type="primary">ggt</name>
    <name evidence="13" type="ORF">H4075_10560</name>
</gene>
<dbReference type="PRINTS" id="PR01210">
    <property type="entry name" value="GGTRANSPTASE"/>
</dbReference>
<dbReference type="SUPFAM" id="SSF56235">
    <property type="entry name" value="N-terminal nucleophile aminohydrolases (Ntn hydrolases)"/>
    <property type="match status" value="1"/>
</dbReference>
<dbReference type="NCBIfam" id="TIGR00066">
    <property type="entry name" value="g_glut_trans"/>
    <property type="match status" value="1"/>
</dbReference>
<comment type="similarity">
    <text evidence="3 11">Belongs to the gamma-glutamyltransferase family.</text>
</comment>
<dbReference type="InterPro" id="IPR029055">
    <property type="entry name" value="Ntn_hydrolases_N"/>
</dbReference>
<proteinExistence type="inferred from homology"/>
<dbReference type="KEGG" id="lacs:H4075_10560"/>
<evidence type="ECO:0000313" key="14">
    <source>
        <dbReference type="Proteomes" id="UP000515344"/>
    </source>
</evidence>
<comment type="pathway">
    <text evidence="11">Sulfur metabolism; glutathione metabolism.</text>
</comment>
<feature type="binding site" evidence="10">
    <location>
        <begin position="392"/>
        <end position="394"/>
    </location>
    <ligand>
        <name>L-glutamate</name>
        <dbReference type="ChEBI" id="CHEBI:29985"/>
    </ligand>
</feature>
<evidence type="ECO:0000256" key="1">
    <source>
        <dbReference type="ARBA" id="ARBA00001049"/>
    </source>
</evidence>
<keyword evidence="14" id="KW-1185">Reference proteome</keyword>
<evidence type="ECO:0000256" key="5">
    <source>
        <dbReference type="ARBA" id="ARBA00022801"/>
    </source>
</evidence>
<evidence type="ECO:0000256" key="3">
    <source>
        <dbReference type="ARBA" id="ARBA00009381"/>
    </source>
</evidence>
<comment type="catalytic activity">
    <reaction evidence="8 11">
        <text>an N-terminal (5-L-glutamyl)-[peptide] + an alpha-amino acid = 5-L-glutamyl amino acid + an N-terminal L-alpha-aminoacyl-[peptide]</text>
        <dbReference type="Rhea" id="RHEA:23904"/>
        <dbReference type="Rhea" id="RHEA-COMP:9780"/>
        <dbReference type="Rhea" id="RHEA-COMP:9795"/>
        <dbReference type="ChEBI" id="CHEBI:77644"/>
        <dbReference type="ChEBI" id="CHEBI:78597"/>
        <dbReference type="ChEBI" id="CHEBI:78599"/>
        <dbReference type="ChEBI" id="CHEBI:78608"/>
        <dbReference type="EC" id="2.3.2.2"/>
    </reaction>
</comment>
<feature type="signal peptide" evidence="12">
    <location>
        <begin position="1"/>
        <end position="18"/>
    </location>
</feature>
<dbReference type="UniPathway" id="UPA00204"/>
<dbReference type="Proteomes" id="UP000515344">
    <property type="component" value="Chromosome"/>
</dbReference>
<accession>A0A7G5XM79</accession>
<dbReference type="Gene3D" id="3.60.20.40">
    <property type="match status" value="1"/>
</dbReference>
<dbReference type="Gene3D" id="1.10.246.130">
    <property type="match status" value="1"/>
</dbReference>
<dbReference type="InterPro" id="IPR051792">
    <property type="entry name" value="GGT_bact"/>
</dbReference>
<evidence type="ECO:0000256" key="12">
    <source>
        <dbReference type="SAM" id="SignalP"/>
    </source>
</evidence>
<dbReference type="Pfam" id="PF01019">
    <property type="entry name" value="G_glu_transpept"/>
    <property type="match status" value="1"/>
</dbReference>
<dbReference type="InterPro" id="IPR043137">
    <property type="entry name" value="GGT_ssub_C"/>
</dbReference>
<evidence type="ECO:0000256" key="2">
    <source>
        <dbReference type="ARBA" id="ARBA00001089"/>
    </source>
</evidence>
<dbReference type="GO" id="GO:0006751">
    <property type="term" value="P:glutathione catabolic process"/>
    <property type="evidence" value="ECO:0007669"/>
    <property type="project" value="UniProtKB-UniRule"/>
</dbReference>
<dbReference type="RefSeq" id="WP_182806474.1">
    <property type="nucleotide sequence ID" value="NZ_CP060007.1"/>
</dbReference>
<dbReference type="InterPro" id="IPR055262">
    <property type="entry name" value="GGT_CS"/>
</dbReference>
<evidence type="ECO:0000256" key="10">
    <source>
        <dbReference type="PIRSR" id="PIRSR600101-2"/>
    </source>
</evidence>
<evidence type="ECO:0000256" key="9">
    <source>
        <dbReference type="PIRSR" id="PIRSR600101-1"/>
    </source>
</evidence>
<keyword evidence="11" id="KW-0317">Glutathione biosynthesis</keyword>
<protein>
    <recommendedName>
        <fullName evidence="11">Glutathione hydrolase proenzyme</fullName>
        <ecNumber evidence="11">2.3.2.2</ecNumber>
        <ecNumber evidence="11">3.4.19.13</ecNumber>
    </recommendedName>
    <component>
        <recommendedName>
            <fullName evidence="11">Glutathione hydrolase large chain</fullName>
        </recommendedName>
    </component>
    <component>
        <recommendedName>
            <fullName evidence="11">Glutathione hydrolase small chain</fullName>
        </recommendedName>
    </component>
</protein>
<sequence length="561" mass="60903">MRKLVVLLLLVVALPSIAQYNPYKYSIEKKTSGGKAAVVSAHPLASKVGVAIMKKGGNAFDAAIATQLALAVVFPGAGNIGGGGFMVAVTNKGEQVALDYREKAPGSASRDMYLDKEGNAQTNLSQNGHWASGVPGTVAGLFTAHTYAKLPFKQLIQPAIDLAEKGFVITEAEARGLNNTMGEFVRYSTKPSAFVKYGGWQAGDTLIQQDLANTLKRIRDLGQKGFYEGETARLIVAEMKRGNGLITLADLKNYKTAKRVAMQSKYKEYTIIGMPLVSSGGILIQQMMGMVENRNIAQYGFHSWQAVQLMVEAERRAYADRAEFLGDKDFVKVPVQKLTSPAYLQQRMSDFELGKAGNSKTTGHGNVNPESEETTHLSVYDAMGNAVSVTTTLNGGYGSRTVVGGAGFLLNNEMDDFSVKPGVPNMYGALGTEANAIAPNKRMLSSMTPTIVLKNGKPYLIIGSPGGTTIPTQVYQVLLNTLEFNMSLEDAVWKPRFHHQWLPDVVYVEKGFPMEVRTKLEEMGYKIVERNSIGRFEAIKIVNGVVEAVADNRGDDHAEGY</sequence>
<reference evidence="14" key="1">
    <citation type="submission" date="2020-08" db="EMBL/GenBank/DDBJ databases">
        <title>Lacibacter sp. S13-6-6 genome sequencing.</title>
        <authorList>
            <person name="Jin L."/>
        </authorList>
    </citation>
    <scope>NUCLEOTIDE SEQUENCE [LARGE SCALE GENOMIC DNA]</scope>
    <source>
        <strain evidence="14">S13-6-6</strain>
    </source>
</reference>
<dbReference type="GO" id="GO:0036374">
    <property type="term" value="F:glutathione hydrolase activity"/>
    <property type="evidence" value="ECO:0007669"/>
    <property type="project" value="UniProtKB-UniRule"/>
</dbReference>
<comment type="catalytic activity">
    <reaction evidence="1 11">
        <text>an S-substituted glutathione + H2O = an S-substituted L-cysteinylglycine + L-glutamate</text>
        <dbReference type="Rhea" id="RHEA:59468"/>
        <dbReference type="ChEBI" id="CHEBI:15377"/>
        <dbReference type="ChEBI" id="CHEBI:29985"/>
        <dbReference type="ChEBI" id="CHEBI:90779"/>
        <dbReference type="ChEBI" id="CHEBI:143103"/>
        <dbReference type="EC" id="3.4.19.13"/>
    </reaction>
</comment>
<feature type="binding site" evidence="10">
    <location>
        <position position="467"/>
    </location>
    <ligand>
        <name>L-glutamate</name>
        <dbReference type="ChEBI" id="CHEBI:29985"/>
    </ligand>
</feature>
<keyword evidence="6 11" id="KW-0865">Zymogen</keyword>
<evidence type="ECO:0000256" key="6">
    <source>
        <dbReference type="ARBA" id="ARBA00023145"/>
    </source>
</evidence>
<feature type="binding site" evidence="10">
    <location>
        <position position="416"/>
    </location>
    <ligand>
        <name>L-glutamate</name>
        <dbReference type="ChEBI" id="CHEBI:29985"/>
    </ligand>
</feature>
<feature type="binding site" evidence="10">
    <location>
        <begin position="445"/>
        <end position="446"/>
    </location>
    <ligand>
        <name>L-glutamate</name>
        <dbReference type="ChEBI" id="CHEBI:29985"/>
    </ligand>
</feature>
<keyword evidence="5 11" id="KW-0378">Hydrolase</keyword>
<dbReference type="GO" id="GO:0103068">
    <property type="term" value="F:leukotriene C4 gamma-glutamyl transferase activity"/>
    <property type="evidence" value="ECO:0007669"/>
    <property type="project" value="UniProtKB-EC"/>
</dbReference>
<feature type="binding site" evidence="10">
    <location>
        <position position="101"/>
    </location>
    <ligand>
        <name>L-glutamate</name>
        <dbReference type="ChEBI" id="CHEBI:29985"/>
    </ligand>
</feature>
<evidence type="ECO:0000256" key="4">
    <source>
        <dbReference type="ARBA" id="ARBA00022679"/>
    </source>
</evidence>